<evidence type="ECO:0000313" key="3">
    <source>
        <dbReference type="EMBL" id="SBT20263.1"/>
    </source>
</evidence>
<dbReference type="Proteomes" id="UP000092840">
    <property type="component" value="Unassembled WGS sequence"/>
</dbReference>
<dbReference type="InterPro" id="IPR045584">
    <property type="entry name" value="Pilin-like"/>
</dbReference>
<feature type="transmembrane region" description="Helical" evidence="1">
    <location>
        <begin position="12"/>
        <end position="34"/>
    </location>
</feature>
<keyword evidence="4" id="KW-1185">Reference proteome</keyword>
<dbReference type="EMBL" id="FLRB01000006">
    <property type="protein sequence ID" value="SBT20263.1"/>
    <property type="molecule type" value="Genomic_DNA"/>
</dbReference>
<dbReference type="SUPFAM" id="SSF54523">
    <property type="entry name" value="Pili subunits"/>
    <property type="match status" value="1"/>
</dbReference>
<dbReference type="RefSeq" id="WP_067031748.1">
    <property type="nucleotide sequence ID" value="NZ_FLRA01000003.1"/>
</dbReference>
<keyword evidence="1" id="KW-0472">Membrane</keyword>
<organism evidence="2 5">
    <name type="scientific">Marinomonas gallaica</name>
    <dbReference type="NCBI Taxonomy" id="1806667"/>
    <lineage>
        <taxon>Bacteria</taxon>
        <taxon>Pseudomonadati</taxon>
        <taxon>Pseudomonadota</taxon>
        <taxon>Gammaproteobacteria</taxon>
        <taxon>Oceanospirillales</taxon>
        <taxon>Oceanospirillaceae</taxon>
        <taxon>Marinomonas</taxon>
    </lineage>
</organism>
<dbReference type="NCBIfam" id="TIGR02532">
    <property type="entry name" value="IV_pilin_GFxxxE"/>
    <property type="match status" value="1"/>
</dbReference>
<dbReference type="InterPro" id="IPR012902">
    <property type="entry name" value="N_methyl_site"/>
</dbReference>
<dbReference type="EMBL" id="FLRA01000003">
    <property type="protein sequence ID" value="SBT16547.1"/>
    <property type="molecule type" value="Genomic_DNA"/>
</dbReference>
<accession>A0A1C3JNB9</accession>
<keyword evidence="1" id="KW-1133">Transmembrane helix</keyword>
<sequence>MSLKGARLGFTLLELLVVLVILTVMTSLVAPNLVGVAANNSANSEAHSLRKTLQRVFDQQWMSRQTSFLQVDQEQLVLWQNVTGTWRPAEVVYTFNDELDYELLFNKNRLSSAQKTVNMSVPMALFVLESGEYLPFRWRVVEGDHQVTVVGDGLNVLSVE</sequence>
<protein>
    <recommendedName>
        <fullName evidence="6">Type II secretion system protein H</fullName>
    </recommendedName>
</protein>
<evidence type="ECO:0000313" key="5">
    <source>
        <dbReference type="Proteomes" id="UP000092871"/>
    </source>
</evidence>
<dbReference type="Pfam" id="PF07963">
    <property type="entry name" value="N_methyl"/>
    <property type="match status" value="1"/>
</dbReference>
<dbReference type="Gene3D" id="3.30.700.10">
    <property type="entry name" value="Glycoprotein, Type 4 Pilin"/>
    <property type="match status" value="1"/>
</dbReference>
<gene>
    <name evidence="2" type="ORF">MGA5115_00628</name>
    <name evidence="3" type="ORF">MGA5116_00846</name>
</gene>
<proteinExistence type="predicted"/>
<reference evidence="3 4" key="1">
    <citation type="submission" date="2016-06" db="EMBL/GenBank/DDBJ databases">
        <authorList>
            <person name="Rodrigo-Torres L."/>
            <person name="Arahal D.R."/>
        </authorList>
    </citation>
    <scope>NUCLEOTIDE SEQUENCE [LARGE SCALE GENOMIC DNA]</scope>
    <source>
        <strain evidence="3 4">CECT 5116</strain>
    </source>
</reference>
<keyword evidence="1" id="KW-0812">Transmembrane</keyword>
<reference evidence="2 5" key="2">
    <citation type="submission" date="2016-06" db="EMBL/GenBank/DDBJ databases">
        <authorList>
            <person name="Kjaerup R.B."/>
            <person name="Dalgaard T.S."/>
            <person name="Juul-Madsen H.R."/>
        </authorList>
    </citation>
    <scope>NUCLEOTIDE SEQUENCE [LARGE SCALE GENOMIC DNA]</scope>
    <source>
        <strain evidence="2 5">CECT 5115</strain>
    </source>
</reference>
<evidence type="ECO:0000313" key="4">
    <source>
        <dbReference type="Proteomes" id="UP000092840"/>
    </source>
</evidence>
<dbReference type="OrthoDB" id="6107838at2"/>
<dbReference type="AlphaFoldDB" id="A0A1C3JNB9"/>
<name>A0A1C3JNB9_9GAMM</name>
<evidence type="ECO:0000256" key="1">
    <source>
        <dbReference type="SAM" id="Phobius"/>
    </source>
</evidence>
<evidence type="ECO:0008006" key="6">
    <source>
        <dbReference type="Google" id="ProtNLM"/>
    </source>
</evidence>
<dbReference type="Proteomes" id="UP000092871">
    <property type="component" value="Unassembled WGS sequence"/>
</dbReference>
<evidence type="ECO:0000313" key="2">
    <source>
        <dbReference type="EMBL" id="SBT16547.1"/>
    </source>
</evidence>